<protein>
    <submittedName>
        <fullName evidence="4">Uncharacterized protein</fullName>
    </submittedName>
</protein>
<dbReference type="Proteomes" id="UP000015106">
    <property type="component" value="Chromosome 2"/>
</dbReference>
<dbReference type="InterPro" id="IPR001645">
    <property type="entry name" value="Folylpolyglutamate_synth"/>
</dbReference>
<evidence type="ECO:0000256" key="2">
    <source>
        <dbReference type="ARBA" id="ARBA00022741"/>
    </source>
</evidence>
<keyword evidence="1" id="KW-0436">Ligase</keyword>
<sequence>RRRSLRPLPRVSSEPLILESSTATAHAGGATEGEYDEVLGQLSSLMQNVRAHTGNPRNQLDLMDRYLQILELEEAIAWMKVIHVTGTKGKVNHEITCNNSLQLQYQMLCSTILFASDGAF</sequence>
<evidence type="ECO:0000256" key="3">
    <source>
        <dbReference type="ARBA" id="ARBA00022840"/>
    </source>
</evidence>
<keyword evidence="3" id="KW-0067">ATP-binding</keyword>
<dbReference type="EnsemblPlants" id="TuG1812G0200001087.01.T01">
    <property type="protein sequence ID" value="TuG1812G0200001087.01.T01"/>
    <property type="gene ID" value="TuG1812G0200001087.01"/>
</dbReference>
<dbReference type="GO" id="GO:0004326">
    <property type="term" value="F:tetrahydrofolylpolyglutamate synthase activity"/>
    <property type="evidence" value="ECO:0007669"/>
    <property type="project" value="InterPro"/>
</dbReference>
<dbReference type="PANTHER" id="PTHR11136">
    <property type="entry name" value="FOLYLPOLYGLUTAMATE SYNTHASE-RELATED"/>
    <property type="match status" value="1"/>
</dbReference>
<name>A0A8R7TD72_TRIUA</name>
<evidence type="ECO:0000313" key="5">
    <source>
        <dbReference type="Proteomes" id="UP000015106"/>
    </source>
</evidence>
<keyword evidence="2" id="KW-0547">Nucleotide-binding</keyword>
<accession>A0A8R7TD72</accession>
<dbReference type="GO" id="GO:0005829">
    <property type="term" value="C:cytosol"/>
    <property type="evidence" value="ECO:0007669"/>
    <property type="project" value="TreeGrafter"/>
</dbReference>
<reference evidence="4" key="3">
    <citation type="submission" date="2022-06" db="UniProtKB">
        <authorList>
            <consortium name="EnsemblPlants"/>
        </authorList>
    </citation>
    <scope>IDENTIFICATION</scope>
</reference>
<dbReference type="Gramene" id="TuG1812G0200001087.01.T03">
    <property type="protein sequence ID" value="TuG1812G0200001087.01.T03"/>
    <property type="gene ID" value="TuG1812G0200001087.01"/>
</dbReference>
<reference evidence="5" key="1">
    <citation type="journal article" date="2013" name="Nature">
        <title>Draft genome of the wheat A-genome progenitor Triticum urartu.</title>
        <authorList>
            <person name="Ling H.Q."/>
            <person name="Zhao S."/>
            <person name="Liu D."/>
            <person name="Wang J."/>
            <person name="Sun H."/>
            <person name="Zhang C."/>
            <person name="Fan H."/>
            <person name="Li D."/>
            <person name="Dong L."/>
            <person name="Tao Y."/>
            <person name="Gao C."/>
            <person name="Wu H."/>
            <person name="Li Y."/>
            <person name="Cui Y."/>
            <person name="Guo X."/>
            <person name="Zheng S."/>
            <person name="Wang B."/>
            <person name="Yu K."/>
            <person name="Liang Q."/>
            <person name="Yang W."/>
            <person name="Lou X."/>
            <person name="Chen J."/>
            <person name="Feng M."/>
            <person name="Jian J."/>
            <person name="Zhang X."/>
            <person name="Luo G."/>
            <person name="Jiang Y."/>
            <person name="Liu J."/>
            <person name="Wang Z."/>
            <person name="Sha Y."/>
            <person name="Zhang B."/>
            <person name="Wu H."/>
            <person name="Tang D."/>
            <person name="Shen Q."/>
            <person name="Xue P."/>
            <person name="Zou S."/>
            <person name="Wang X."/>
            <person name="Liu X."/>
            <person name="Wang F."/>
            <person name="Yang Y."/>
            <person name="An X."/>
            <person name="Dong Z."/>
            <person name="Zhang K."/>
            <person name="Zhang X."/>
            <person name="Luo M.C."/>
            <person name="Dvorak J."/>
            <person name="Tong Y."/>
            <person name="Wang J."/>
            <person name="Yang H."/>
            <person name="Li Z."/>
            <person name="Wang D."/>
            <person name="Zhang A."/>
            <person name="Wang J."/>
        </authorList>
    </citation>
    <scope>NUCLEOTIDE SEQUENCE</scope>
    <source>
        <strain evidence="5">cv. G1812</strain>
    </source>
</reference>
<reference evidence="4" key="2">
    <citation type="submission" date="2018-03" db="EMBL/GenBank/DDBJ databases">
        <title>The Triticum urartu genome reveals the dynamic nature of wheat genome evolution.</title>
        <authorList>
            <person name="Ling H."/>
            <person name="Ma B."/>
            <person name="Shi X."/>
            <person name="Liu H."/>
            <person name="Dong L."/>
            <person name="Sun H."/>
            <person name="Cao Y."/>
            <person name="Gao Q."/>
            <person name="Zheng S."/>
            <person name="Li Y."/>
            <person name="Yu Y."/>
            <person name="Du H."/>
            <person name="Qi M."/>
            <person name="Li Y."/>
            <person name="Yu H."/>
            <person name="Cui Y."/>
            <person name="Wang N."/>
            <person name="Chen C."/>
            <person name="Wu H."/>
            <person name="Zhao Y."/>
            <person name="Zhang J."/>
            <person name="Li Y."/>
            <person name="Zhou W."/>
            <person name="Zhang B."/>
            <person name="Hu W."/>
            <person name="Eijk M."/>
            <person name="Tang J."/>
            <person name="Witsenboer H."/>
            <person name="Zhao S."/>
            <person name="Li Z."/>
            <person name="Zhang A."/>
            <person name="Wang D."/>
            <person name="Liang C."/>
        </authorList>
    </citation>
    <scope>NUCLEOTIDE SEQUENCE [LARGE SCALE GENOMIC DNA]</scope>
    <source>
        <strain evidence="4">cv. G1812</strain>
    </source>
</reference>
<keyword evidence="5" id="KW-1185">Reference proteome</keyword>
<evidence type="ECO:0000256" key="1">
    <source>
        <dbReference type="ARBA" id="ARBA00022598"/>
    </source>
</evidence>
<dbReference type="PANTHER" id="PTHR11136:SF16">
    <property type="entry name" value="FOLYLPOLYGLUTAMATE SYNTHASE"/>
    <property type="match status" value="1"/>
</dbReference>
<dbReference type="EnsemblPlants" id="TuG1812G0200001087.01.T04">
    <property type="protein sequence ID" value="TuG1812G0200001087.01.T04"/>
    <property type="gene ID" value="TuG1812G0200001087.01"/>
</dbReference>
<dbReference type="Gramene" id="TuG1812G0200001087.01.T01">
    <property type="protein sequence ID" value="TuG1812G0200001087.01.T01"/>
    <property type="gene ID" value="TuG1812G0200001087.01"/>
</dbReference>
<dbReference type="Gramene" id="TuG1812G0200001087.01.T04">
    <property type="protein sequence ID" value="TuG1812G0200001087.01.T04"/>
    <property type="gene ID" value="TuG1812G0200001087.01"/>
</dbReference>
<dbReference type="EnsemblPlants" id="TuG1812G0200001087.01.T03">
    <property type="protein sequence ID" value="TuG1812G0200001087.01.T03"/>
    <property type="gene ID" value="TuG1812G0200001087.01"/>
</dbReference>
<evidence type="ECO:0000313" key="4">
    <source>
        <dbReference type="EnsemblPlants" id="TuG1812G0200001087.01.T04"/>
    </source>
</evidence>
<organism evidence="4 5">
    <name type="scientific">Triticum urartu</name>
    <name type="common">Red wild einkorn</name>
    <name type="synonym">Crithodium urartu</name>
    <dbReference type="NCBI Taxonomy" id="4572"/>
    <lineage>
        <taxon>Eukaryota</taxon>
        <taxon>Viridiplantae</taxon>
        <taxon>Streptophyta</taxon>
        <taxon>Embryophyta</taxon>
        <taxon>Tracheophyta</taxon>
        <taxon>Spermatophyta</taxon>
        <taxon>Magnoliopsida</taxon>
        <taxon>Liliopsida</taxon>
        <taxon>Poales</taxon>
        <taxon>Poaceae</taxon>
        <taxon>BOP clade</taxon>
        <taxon>Pooideae</taxon>
        <taxon>Triticodae</taxon>
        <taxon>Triticeae</taxon>
        <taxon>Triticinae</taxon>
        <taxon>Triticum</taxon>
    </lineage>
</organism>
<proteinExistence type="predicted"/>
<dbReference type="GO" id="GO:0005739">
    <property type="term" value="C:mitochondrion"/>
    <property type="evidence" value="ECO:0007669"/>
    <property type="project" value="TreeGrafter"/>
</dbReference>
<dbReference type="AlphaFoldDB" id="A0A8R7TD72"/>
<dbReference type="GO" id="GO:0005524">
    <property type="term" value="F:ATP binding"/>
    <property type="evidence" value="ECO:0007669"/>
    <property type="project" value="UniProtKB-KW"/>
</dbReference>